<evidence type="ECO:0000313" key="1">
    <source>
        <dbReference type="EMBL" id="RDC54268.1"/>
    </source>
</evidence>
<dbReference type="InterPro" id="IPR023296">
    <property type="entry name" value="Glyco_hydro_beta-prop_sf"/>
</dbReference>
<gene>
    <name evidence="1" type="ORF">DU508_22540</name>
</gene>
<sequence length="293" mass="34158">MLYYCKNHQADFVPDKIKKELEQYKFVFNPSFVLFKKIQYWAFRCYSELHKEILAVIYIYDENSSSLTIHNLNPIFKEQYGIKPADPKLLRIEDKVYCTLNTGYSAKTQNSVFLIQITGNLDIKRCNIEKRSMVEKNWAFFEQNGKLKMLYSISPVCKIYTLSSVNQDEMFFEEERQVKNNLGSLSIGTQPVLNNNTIYLMAHRKYSFLKKRLYLGVPVTIDLNTLDVKASSVSLVHSLMSMFGSTFRFNKNLISCTYISGLQMNFADQKAKITYGINDVSWQAMQVNLNDLW</sequence>
<name>A0A369PVX3_9SPHI</name>
<dbReference type="Proteomes" id="UP000253961">
    <property type="component" value="Unassembled WGS sequence"/>
</dbReference>
<dbReference type="RefSeq" id="WP_115404927.1">
    <property type="nucleotide sequence ID" value="NZ_QPKV01000015.1"/>
</dbReference>
<evidence type="ECO:0000313" key="2">
    <source>
        <dbReference type="Proteomes" id="UP000253961"/>
    </source>
</evidence>
<dbReference type="Gene3D" id="2.115.10.20">
    <property type="entry name" value="Glycosyl hydrolase domain, family 43"/>
    <property type="match status" value="1"/>
</dbReference>
<organism evidence="1 2">
    <name type="scientific">Pedobacter chinensis</name>
    <dbReference type="NCBI Taxonomy" id="2282421"/>
    <lineage>
        <taxon>Bacteria</taxon>
        <taxon>Pseudomonadati</taxon>
        <taxon>Bacteroidota</taxon>
        <taxon>Sphingobacteriia</taxon>
        <taxon>Sphingobacteriales</taxon>
        <taxon>Sphingobacteriaceae</taxon>
        <taxon>Pedobacter</taxon>
    </lineage>
</organism>
<reference evidence="1 2" key="1">
    <citation type="submission" date="2018-07" db="EMBL/GenBank/DDBJ databases">
        <title>Pedobacter sp. nov., isolated from soil.</title>
        <authorList>
            <person name="Zhou L.Y."/>
            <person name="Du Z.J."/>
        </authorList>
    </citation>
    <scope>NUCLEOTIDE SEQUENCE [LARGE SCALE GENOMIC DNA]</scope>
    <source>
        <strain evidence="1 2">JDX94</strain>
    </source>
</reference>
<protein>
    <submittedName>
        <fullName evidence="1">Uncharacterized protein</fullName>
    </submittedName>
</protein>
<proteinExistence type="predicted"/>
<dbReference type="OrthoDB" id="1427915at2"/>
<dbReference type="EMBL" id="QPKV01000015">
    <property type="protein sequence ID" value="RDC54268.1"/>
    <property type="molecule type" value="Genomic_DNA"/>
</dbReference>
<comment type="caution">
    <text evidence="1">The sequence shown here is derived from an EMBL/GenBank/DDBJ whole genome shotgun (WGS) entry which is preliminary data.</text>
</comment>
<keyword evidence="2" id="KW-1185">Reference proteome</keyword>
<dbReference type="AlphaFoldDB" id="A0A369PVX3"/>
<accession>A0A369PVX3</accession>